<feature type="domain" description="SGNH hydrolase-type esterase" evidence="1">
    <location>
        <begin position="9"/>
        <end position="202"/>
    </location>
</feature>
<dbReference type="OrthoDB" id="408760at2759"/>
<dbReference type="AlphaFoldDB" id="A1DLF9"/>
<dbReference type="InterPro" id="IPR013830">
    <property type="entry name" value="SGNH_hydro"/>
</dbReference>
<keyword evidence="3" id="KW-1185">Reference proteome</keyword>
<dbReference type="SUPFAM" id="SSF52266">
    <property type="entry name" value="SGNH hydrolase"/>
    <property type="match status" value="1"/>
</dbReference>
<sequence>MDKEISILCFGASLTAGYYHFGCEYHPYALTLKDKLQAAFPTTTFTVDEDGLPGDLVISPGRFLPRIQEKFDGSNYDWVIVLGGTKYVASSLRLEGPDANVSSDLGRGYPASKIYPALQEVWEVALDSGANVLALTIPECSVASKTLDTRRNDVNSSILGHKAEGFHAFDLHGKIPYHNATEEFRKRIWDDGLHFTAEGYDLVGEVVAGHVIALLKDKGL</sequence>
<dbReference type="PANTHER" id="PTHR30383">
    <property type="entry name" value="THIOESTERASE 1/PROTEASE 1/LYSOPHOSPHOLIPASE L1"/>
    <property type="match status" value="1"/>
</dbReference>
<dbReference type="eggNOG" id="ENOG502S78G">
    <property type="taxonomic scope" value="Eukaryota"/>
</dbReference>
<protein>
    <recommendedName>
        <fullName evidence="1">SGNH hydrolase-type esterase domain-containing protein</fullName>
    </recommendedName>
</protein>
<dbReference type="InterPro" id="IPR036514">
    <property type="entry name" value="SGNH_hydro_sf"/>
</dbReference>
<dbReference type="PANTHER" id="PTHR30383:SF19">
    <property type="entry name" value="FIBRONECTIN TYPE-III DOMAIN-CONTAINING PROTEIN"/>
    <property type="match status" value="1"/>
</dbReference>
<dbReference type="KEGG" id="nfi:NFIA_049700"/>
<dbReference type="Proteomes" id="UP000006702">
    <property type="component" value="Unassembled WGS sequence"/>
</dbReference>
<dbReference type="VEuPathDB" id="FungiDB:NFIA_049700"/>
<dbReference type="CDD" id="cd00229">
    <property type="entry name" value="SGNH_hydrolase"/>
    <property type="match status" value="1"/>
</dbReference>
<evidence type="ECO:0000313" key="3">
    <source>
        <dbReference type="Proteomes" id="UP000006702"/>
    </source>
</evidence>
<accession>A1DLF9</accession>
<dbReference type="EMBL" id="DS027698">
    <property type="protein sequence ID" value="EAW15630.1"/>
    <property type="molecule type" value="Genomic_DNA"/>
</dbReference>
<dbReference type="GO" id="GO:0004622">
    <property type="term" value="F:phosphatidylcholine lysophospholipase activity"/>
    <property type="evidence" value="ECO:0007669"/>
    <property type="project" value="TreeGrafter"/>
</dbReference>
<dbReference type="Gene3D" id="3.40.50.1110">
    <property type="entry name" value="SGNH hydrolase"/>
    <property type="match status" value="1"/>
</dbReference>
<proteinExistence type="predicted"/>
<dbReference type="InterPro" id="IPR051532">
    <property type="entry name" value="Ester_Hydrolysis_Enzymes"/>
</dbReference>
<dbReference type="Pfam" id="PF13472">
    <property type="entry name" value="Lipase_GDSL_2"/>
    <property type="match status" value="1"/>
</dbReference>
<name>A1DLF9_NEOFI</name>
<evidence type="ECO:0000259" key="1">
    <source>
        <dbReference type="Pfam" id="PF13472"/>
    </source>
</evidence>
<organism evidence="2 3">
    <name type="scientific">Neosartorya fischeri (strain ATCC 1020 / DSM 3700 / CBS 544.65 / FGSC A1164 / JCM 1740 / NRRL 181 / WB 181)</name>
    <name type="common">Aspergillus fischerianus</name>
    <dbReference type="NCBI Taxonomy" id="331117"/>
    <lineage>
        <taxon>Eukaryota</taxon>
        <taxon>Fungi</taxon>
        <taxon>Dikarya</taxon>
        <taxon>Ascomycota</taxon>
        <taxon>Pezizomycotina</taxon>
        <taxon>Eurotiomycetes</taxon>
        <taxon>Eurotiomycetidae</taxon>
        <taxon>Eurotiales</taxon>
        <taxon>Aspergillaceae</taxon>
        <taxon>Aspergillus</taxon>
        <taxon>Aspergillus subgen. Fumigati</taxon>
    </lineage>
</organism>
<dbReference type="GeneID" id="4584041"/>
<dbReference type="HOGENOM" id="CLU_065222_1_0_1"/>
<gene>
    <name evidence="2" type="ORF">NFIA_049700</name>
</gene>
<dbReference type="OMA" id="MGNHIAD"/>
<evidence type="ECO:0000313" key="2">
    <source>
        <dbReference type="EMBL" id="EAW15630.1"/>
    </source>
</evidence>
<dbReference type="RefSeq" id="XP_001257527.1">
    <property type="nucleotide sequence ID" value="XM_001257526.1"/>
</dbReference>
<reference evidence="3" key="1">
    <citation type="journal article" date="2008" name="PLoS Genet.">
        <title>Genomic islands in the pathogenic filamentous fungus Aspergillus fumigatus.</title>
        <authorList>
            <person name="Fedorova N.D."/>
            <person name="Khaldi N."/>
            <person name="Joardar V.S."/>
            <person name="Maiti R."/>
            <person name="Amedeo P."/>
            <person name="Anderson M.J."/>
            <person name="Crabtree J."/>
            <person name="Silva J.C."/>
            <person name="Badger J.H."/>
            <person name="Albarraq A."/>
            <person name="Angiuoli S."/>
            <person name="Bussey H."/>
            <person name="Bowyer P."/>
            <person name="Cotty P.J."/>
            <person name="Dyer P.S."/>
            <person name="Egan A."/>
            <person name="Galens K."/>
            <person name="Fraser-Liggett C.M."/>
            <person name="Haas B.J."/>
            <person name="Inman J.M."/>
            <person name="Kent R."/>
            <person name="Lemieux S."/>
            <person name="Malavazi I."/>
            <person name="Orvis J."/>
            <person name="Roemer T."/>
            <person name="Ronning C.M."/>
            <person name="Sundaram J.P."/>
            <person name="Sutton G."/>
            <person name="Turner G."/>
            <person name="Venter J.C."/>
            <person name="White O.R."/>
            <person name="Whitty B.R."/>
            <person name="Youngman P."/>
            <person name="Wolfe K.H."/>
            <person name="Goldman G.H."/>
            <person name="Wortman J.R."/>
            <person name="Jiang B."/>
            <person name="Denning D.W."/>
            <person name="Nierman W.C."/>
        </authorList>
    </citation>
    <scope>NUCLEOTIDE SEQUENCE [LARGE SCALE GENOMIC DNA]</scope>
    <source>
        <strain evidence="3">ATCC 1020 / DSM 3700 / CBS 544.65 / FGSC A1164 / JCM 1740 / NRRL 181 / WB 181</strain>
    </source>
</reference>